<reference evidence="2 3" key="1">
    <citation type="submission" date="2016-07" db="EMBL/GenBank/DDBJ databases">
        <title>Pervasive Adenine N6-methylation of Active Genes in Fungi.</title>
        <authorList>
            <consortium name="DOE Joint Genome Institute"/>
            <person name="Mondo S.J."/>
            <person name="Dannebaum R.O."/>
            <person name="Kuo R.C."/>
            <person name="Labutti K."/>
            <person name="Haridas S."/>
            <person name="Kuo A."/>
            <person name="Salamov A."/>
            <person name="Ahrendt S.R."/>
            <person name="Lipzen A."/>
            <person name="Sullivan W."/>
            <person name="Andreopoulos W.B."/>
            <person name="Clum A."/>
            <person name="Lindquist E."/>
            <person name="Daum C."/>
            <person name="Ramamoorthy G.K."/>
            <person name="Gryganskyi A."/>
            <person name="Culley D."/>
            <person name="Magnuson J.K."/>
            <person name="James T.Y."/>
            <person name="O'Malley M.A."/>
            <person name="Stajich J.E."/>
            <person name="Spatafora J.W."/>
            <person name="Visel A."/>
            <person name="Grigoriev I.V."/>
        </authorList>
    </citation>
    <scope>NUCLEOTIDE SEQUENCE [LARGE SCALE GENOMIC DNA]</scope>
    <source>
        <strain evidence="2 3">CBS 115471</strain>
    </source>
</reference>
<proteinExistence type="predicted"/>
<dbReference type="EMBL" id="MCFA01000079">
    <property type="protein sequence ID" value="ORY09979.1"/>
    <property type="molecule type" value="Genomic_DNA"/>
</dbReference>
<sequence>MEVMLNSISLRIHSRALSFVWTIWKILGSEDYELMDYDPEDYKFEDYDPQDHEPEIHVPENHELGGHGSEVG</sequence>
<comment type="caution">
    <text evidence="2">The sequence shown here is derived from an EMBL/GenBank/DDBJ whole genome shotgun (WGS) entry which is preliminary data.</text>
</comment>
<dbReference type="Proteomes" id="UP000193144">
    <property type="component" value="Unassembled WGS sequence"/>
</dbReference>
<feature type="compositionally biased region" description="Basic and acidic residues" evidence="1">
    <location>
        <begin position="43"/>
        <end position="65"/>
    </location>
</feature>
<feature type="region of interest" description="Disordered" evidence="1">
    <location>
        <begin position="43"/>
        <end position="72"/>
    </location>
</feature>
<protein>
    <submittedName>
        <fullName evidence="2">Uncharacterized protein</fullName>
    </submittedName>
</protein>
<evidence type="ECO:0000313" key="3">
    <source>
        <dbReference type="Proteomes" id="UP000193144"/>
    </source>
</evidence>
<organism evidence="2 3">
    <name type="scientific">Clohesyomyces aquaticus</name>
    <dbReference type="NCBI Taxonomy" id="1231657"/>
    <lineage>
        <taxon>Eukaryota</taxon>
        <taxon>Fungi</taxon>
        <taxon>Dikarya</taxon>
        <taxon>Ascomycota</taxon>
        <taxon>Pezizomycotina</taxon>
        <taxon>Dothideomycetes</taxon>
        <taxon>Pleosporomycetidae</taxon>
        <taxon>Pleosporales</taxon>
        <taxon>Lindgomycetaceae</taxon>
        <taxon>Clohesyomyces</taxon>
    </lineage>
</organism>
<keyword evidence="3" id="KW-1185">Reference proteome</keyword>
<gene>
    <name evidence="2" type="ORF">BCR34DRAFT_615467</name>
</gene>
<accession>A0A1Y1ZIG6</accession>
<dbReference type="AlphaFoldDB" id="A0A1Y1ZIG6"/>
<name>A0A1Y1ZIG6_9PLEO</name>
<evidence type="ECO:0000256" key="1">
    <source>
        <dbReference type="SAM" id="MobiDB-lite"/>
    </source>
</evidence>
<evidence type="ECO:0000313" key="2">
    <source>
        <dbReference type="EMBL" id="ORY09979.1"/>
    </source>
</evidence>